<evidence type="ECO:0000313" key="1">
    <source>
        <dbReference type="EMBL" id="KAG5586616.1"/>
    </source>
</evidence>
<dbReference type="AlphaFoldDB" id="A0A9J5XI37"/>
<gene>
    <name evidence="1" type="ORF">H5410_047050</name>
</gene>
<proteinExistence type="predicted"/>
<keyword evidence="2" id="KW-1185">Reference proteome</keyword>
<evidence type="ECO:0000313" key="2">
    <source>
        <dbReference type="Proteomes" id="UP000824120"/>
    </source>
</evidence>
<sequence length="199" mass="21962">MNIKPKQAHHLQIKHLKRIGLTLVLSIATTLSPALKLFTLDPTSTTSPVTSVAVTTKIGLENLYYISYYSCYPNLSCLDSSLLVLHPCRHNMGVGVGSMSNLVSQFWVLRPKSMGKVRTIIMISVVNTKAKSRGFMLVASTFSKTSSFFGVGTGTSTCCNKQRRTHNQKGFNISSSVATTEYRAVSLAEVFKTNYRKKE</sequence>
<name>A0A9J5XI37_SOLCO</name>
<comment type="caution">
    <text evidence="1">The sequence shown here is derived from an EMBL/GenBank/DDBJ whole genome shotgun (WGS) entry which is preliminary data.</text>
</comment>
<accession>A0A9J5XI37</accession>
<dbReference type="Proteomes" id="UP000824120">
    <property type="component" value="Chromosome 9"/>
</dbReference>
<dbReference type="EMBL" id="JACXVP010000009">
    <property type="protein sequence ID" value="KAG5586616.1"/>
    <property type="molecule type" value="Genomic_DNA"/>
</dbReference>
<protein>
    <submittedName>
        <fullName evidence="1">Uncharacterized protein</fullName>
    </submittedName>
</protein>
<organism evidence="1 2">
    <name type="scientific">Solanum commersonii</name>
    <name type="common">Commerson's wild potato</name>
    <name type="synonym">Commerson's nightshade</name>
    <dbReference type="NCBI Taxonomy" id="4109"/>
    <lineage>
        <taxon>Eukaryota</taxon>
        <taxon>Viridiplantae</taxon>
        <taxon>Streptophyta</taxon>
        <taxon>Embryophyta</taxon>
        <taxon>Tracheophyta</taxon>
        <taxon>Spermatophyta</taxon>
        <taxon>Magnoliopsida</taxon>
        <taxon>eudicotyledons</taxon>
        <taxon>Gunneridae</taxon>
        <taxon>Pentapetalae</taxon>
        <taxon>asterids</taxon>
        <taxon>lamiids</taxon>
        <taxon>Solanales</taxon>
        <taxon>Solanaceae</taxon>
        <taxon>Solanoideae</taxon>
        <taxon>Solaneae</taxon>
        <taxon>Solanum</taxon>
    </lineage>
</organism>
<reference evidence="1 2" key="1">
    <citation type="submission" date="2020-09" db="EMBL/GenBank/DDBJ databases">
        <title>De no assembly of potato wild relative species, Solanum commersonii.</title>
        <authorList>
            <person name="Cho K."/>
        </authorList>
    </citation>
    <scope>NUCLEOTIDE SEQUENCE [LARGE SCALE GENOMIC DNA]</scope>
    <source>
        <strain evidence="1">LZ3.2</strain>
        <tissue evidence="1">Leaf</tissue>
    </source>
</reference>